<dbReference type="RefSeq" id="WP_176900635.1">
    <property type="nucleotide sequence ID" value="NZ_JABKAV010000047.1"/>
</dbReference>
<evidence type="ECO:0000313" key="2">
    <source>
        <dbReference type="EMBL" id="NVO85914.1"/>
    </source>
</evidence>
<gene>
    <name evidence="2" type="ORF">HW556_13580</name>
</gene>
<evidence type="ECO:0000313" key="3">
    <source>
        <dbReference type="Proteomes" id="UP000626554"/>
    </source>
</evidence>
<accession>A0ABX2Q5T2</accession>
<sequence length="340" mass="38672">MKLSIIIVNYNTFQVTCGCISSIIACELPFSYEIILVDNASTECPASLFVEKFSSIRLVEAGGNVGFARGNNLGYDVSDGEYILFLNSDTLVNAEALRHCVAYLDDVSHKRVALVGCRLLYIDQSLQLSSFNYRVGIFSSLLDNVFVGKLLHKMGMTPFKNLPHILEQHEKEHKTEAVLGAFMFCRRSVIEEVGSFDNDFFMYYEELDWCYRISNAGYDIMYLPQVSIVHLEGGSNGAPINQNKTANQHALSKMLLIYKRYHRQGLFAYNIISVANIYTNKLIALLRSEQWRKNAQKYESDFYIARKYQKYMLANYQPTRNSAAATFKLADLMKGELSDS</sequence>
<dbReference type="PANTHER" id="PTHR43179">
    <property type="entry name" value="RHAMNOSYLTRANSFERASE WBBL"/>
    <property type="match status" value="1"/>
</dbReference>
<comment type="caution">
    <text evidence="2">The sequence shown here is derived from an EMBL/GenBank/DDBJ whole genome shotgun (WGS) entry which is preliminary data.</text>
</comment>
<feature type="domain" description="Glycosyltransferase 2-like" evidence="1">
    <location>
        <begin position="4"/>
        <end position="193"/>
    </location>
</feature>
<keyword evidence="3" id="KW-1185">Reference proteome</keyword>
<name>A0ABX2Q5T2_9BACT</name>
<evidence type="ECO:0000259" key="1">
    <source>
        <dbReference type="Pfam" id="PF00535"/>
    </source>
</evidence>
<protein>
    <submittedName>
        <fullName evidence="2">Glycosyltransferase family 2 protein</fullName>
    </submittedName>
</protein>
<dbReference type="EMBL" id="JABKAV010000047">
    <property type="protein sequence ID" value="NVO85914.1"/>
    <property type="molecule type" value="Genomic_DNA"/>
</dbReference>
<dbReference type="PANTHER" id="PTHR43179:SF7">
    <property type="entry name" value="RHAMNOSYLTRANSFERASE WBBL"/>
    <property type="match status" value="1"/>
</dbReference>
<reference evidence="2 3" key="1">
    <citation type="submission" date="2020-05" db="EMBL/GenBank/DDBJ databases">
        <title>Hymenobacter terrestris sp. nov. and Hymenobacter lapidiphilus sp. nov., isolated from regoliths in Antarctica.</title>
        <authorList>
            <person name="Sedlacek I."/>
            <person name="Pantucek R."/>
            <person name="Zeman M."/>
            <person name="Holochova P."/>
            <person name="Kralova S."/>
            <person name="Stankova E."/>
            <person name="Sedo O."/>
            <person name="Micenkova L."/>
            <person name="Svec P."/>
            <person name="Gupta V."/>
            <person name="Sood U."/>
            <person name="Korpole U.S."/>
            <person name="Lal R."/>
        </authorList>
    </citation>
    <scope>NUCLEOTIDE SEQUENCE [LARGE SCALE GENOMIC DNA]</scope>
    <source>
        <strain evidence="2 3">P5252</strain>
    </source>
</reference>
<dbReference type="InterPro" id="IPR029044">
    <property type="entry name" value="Nucleotide-diphossugar_trans"/>
</dbReference>
<dbReference type="PROSITE" id="PS51257">
    <property type="entry name" value="PROKAR_LIPOPROTEIN"/>
    <property type="match status" value="1"/>
</dbReference>
<organism evidence="2 3">
    <name type="scientific">Hymenobacter terrestris</name>
    <dbReference type="NCBI Taxonomy" id="2748310"/>
    <lineage>
        <taxon>Bacteria</taxon>
        <taxon>Pseudomonadati</taxon>
        <taxon>Bacteroidota</taxon>
        <taxon>Cytophagia</taxon>
        <taxon>Cytophagales</taxon>
        <taxon>Hymenobacteraceae</taxon>
        <taxon>Hymenobacter</taxon>
    </lineage>
</organism>
<dbReference type="Gene3D" id="3.90.550.10">
    <property type="entry name" value="Spore Coat Polysaccharide Biosynthesis Protein SpsA, Chain A"/>
    <property type="match status" value="1"/>
</dbReference>
<dbReference type="Pfam" id="PF00535">
    <property type="entry name" value="Glycos_transf_2"/>
    <property type="match status" value="1"/>
</dbReference>
<dbReference type="CDD" id="cd04186">
    <property type="entry name" value="GT_2_like_c"/>
    <property type="match status" value="1"/>
</dbReference>
<dbReference type="Proteomes" id="UP000626554">
    <property type="component" value="Unassembled WGS sequence"/>
</dbReference>
<proteinExistence type="predicted"/>
<dbReference type="SUPFAM" id="SSF53448">
    <property type="entry name" value="Nucleotide-diphospho-sugar transferases"/>
    <property type="match status" value="1"/>
</dbReference>
<dbReference type="InterPro" id="IPR001173">
    <property type="entry name" value="Glyco_trans_2-like"/>
</dbReference>